<gene>
    <name evidence="9" type="ORF">OE749_05595</name>
</gene>
<name>A0ABT3A653_9ALTE</name>
<dbReference type="PRINTS" id="PR00723">
    <property type="entry name" value="SUBTILISIN"/>
</dbReference>
<feature type="domain" description="Peptidase C-terminal archaeal/bacterial" evidence="8">
    <location>
        <begin position="458"/>
        <end position="525"/>
    </location>
</feature>
<evidence type="ECO:0000256" key="1">
    <source>
        <dbReference type="ARBA" id="ARBA00011073"/>
    </source>
</evidence>
<dbReference type="Gene3D" id="3.40.50.200">
    <property type="entry name" value="Peptidase S8/S53 domain"/>
    <property type="match status" value="1"/>
</dbReference>
<dbReference type="InterPro" id="IPR023828">
    <property type="entry name" value="Peptidase_S8_Ser-AS"/>
</dbReference>
<evidence type="ECO:0000256" key="2">
    <source>
        <dbReference type="ARBA" id="ARBA00022670"/>
    </source>
</evidence>
<feature type="active site" description="Charge relay system" evidence="6">
    <location>
        <position position="209"/>
    </location>
</feature>
<evidence type="ECO:0000313" key="9">
    <source>
        <dbReference type="EMBL" id="MCV2884160.1"/>
    </source>
</evidence>
<dbReference type="PROSITE" id="PS00137">
    <property type="entry name" value="SUBTILASE_HIS"/>
    <property type="match status" value="1"/>
</dbReference>
<evidence type="ECO:0000256" key="5">
    <source>
        <dbReference type="ARBA" id="ARBA00022825"/>
    </source>
</evidence>
<dbReference type="InterPro" id="IPR022398">
    <property type="entry name" value="Peptidase_S8_His-AS"/>
</dbReference>
<comment type="caution">
    <text evidence="9">The sequence shown here is derived from an EMBL/GenBank/DDBJ whole genome shotgun (WGS) entry which is preliminary data.</text>
</comment>
<feature type="active site" description="Charge relay system" evidence="6">
    <location>
        <position position="173"/>
    </location>
</feature>
<proteinExistence type="inferred from homology"/>
<keyword evidence="5 6" id="KW-0720">Serine protease</keyword>
<dbReference type="PROSITE" id="PS51892">
    <property type="entry name" value="SUBTILASE"/>
    <property type="match status" value="1"/>
</dbReference>
<keyword evidence="2 6" id="KW-0645">Protease</keyword>
<evidence type="ECO:0000256" key="4">
    <source>
        <dbReference type="ARBA" id="ARBA00022801"/>
    </source>
</evidence>
<dbReference type="InterPro" id="IPR050131">
    <property type="entry name" value="Peptidase_S8_subtilisin-like"/>
</dbReference>
<dbReference type="PROSITE" id="PS00138">
    <property type="entry name" value="SUBTILASE_SER"/>
    <property type="match status" value="1"/>
</dbReference>
<dbReference type="EMBL" id="JAOWKX010000002">
    <property type="protein sequence ID" value="MCV2884160.1"/>
    <property type="molecule type" value="Genomic_DNA"/>
</dbReference>
<dbReference type="InterPro" id="IPR034202">
    <property type="entry name" value="Subtilisin_Carlsberg-like"/>
</dbReference>
<organism evidence="9 10">
    <name type="scientific">Fluctibacter corallii</name>
    <dbReference type="NCBI Taxonomy" id="2984329"/>
    <lineage>
        <taxon>Bacteria</taxon>
        <taxon>Pseudomonadati</taxon>
        <taxon>Pseudomonadota</taxon>
        <taxon>Gammaproteobacteria</taxon>
        <taxon>Alteromonadales</taxon>
        <taxon>Alteromonadaceae</taxon>
        <taxon>Fluctibacter</taxon>
    </lineage>
</organism>
<dbReference type="Pfam" id="PF00082">
    <property type="entry name" value="Peptidase_S8"/>
    <property type="match status" value="1"/>
</dbReference>
<dbReference type="InterPro" id="IPR036852">
    <property type="entry name" value="Peptidase_S8/S53_dom_sf"/>
</dbReference>
<dbReference type="Proteomes" id="UP001652504">
    <property type="component" value="Unassembled WGS sequence"/>
</dbReference>
<dbReference type="Pfam" id="PF04151">
    <property type="entry name" value="PPC"/>
    <property type="match status" value="1"/>
</dbReference>
<dbReference type="CDD" id="cd07477">
    <property type="entry name" value="Peptidases_S8_Subtilisin_subset"/>
    <property type="match status" value="1"/>
</dbReference>
<comment type="similarity">
    <text evidence="1 6">Belongs to the peptidase S8 family.</text>
</comment>
<evidence type="ECO:0000256" key="6">
    <source>
        <dbReference type="PROSITE-ProRule" id="PRU01240"/>
    </source>
</evidence>
<evidence type="ECO:0000259" key="8">
    <source>
        <dbReference type="Pfam" id="PF04151"/>
    </source>
</evidence>
<dbReference type="PANTHER" id="PTHR43806:SF11">
    <property type="entry name" value="CEREVISIN-RELATED"/>
    <property type="match status" value="1"/>
</dbReference>
<dbReference type="InterPro" id="IPR015500">
    <property type="entry name" value="Peptidase_S8_subtilisin-rel"/>
</dbReference>
<evidence type="ECO:0000313" key="10">
    <source>
        <dbReference type="Proteomes" id="UP001652504"/>
    </source>
</evidence>
<sequence length="539" mass="56808">MQVAASHPVLDAVASADDQKVTIDFGKDFQQERYIVTFKDRGSKGGHSAINGKSSMQSEGAQDALNNSFLLPNAAASIDNVVTNGELNEVNASRLMSAVGAKHIKTIKKQKMMAVTMNKLAINMLKSNPFVESVSLDPKRYLQAQSTPYGITMVQAPLLNQSNTAARTACVIDTGYNLGHPDLPNQSGGVSGNANNNQVGNWYNDGNGHGTHVAGTIAALSNNEGVVGVYPGVDLHIVKIFNDNGQWTFASDLIDGIQQCADAGADVVNMSLGGGSSSTAEANAMQNFVNQGVMLVAAAGNGGNSSFSYPASYDAVISVAAVTSSESRASYSQYNSQVEIAGPGSAVESTWPTNTYNTISGTSMATPHVVGAAALVWSFFPQCTNEQIRNALNDSAKDKGAAGRDNFYGHGIVQAKDAFDYLTQYGCDGDGGDNGGGEVEPVNGSVPNLSGGTGSWTRYTWDIPANVQTMTLRIAGGTGDADLYTNFGSQTTTSNWNCRPYLYGNAEECTFSNPQAGTWHIGIRGYTSYSGVTLYYSYQ</sequence>
<evidence type="ECO:0000259" key="7">
    <source>
        <dbReference type="Pfam" id="PF00082"/>
    </source>
</evidence>
<dbReference type="InterPro" id="IPR007280">
    <property type="entry name" value="Peptidase_C_arc/bac"/>
</dbReference>
<dbReference type="InterPro" id="IPR000209">
    <property type="entry name" value="Peptidase_S8/S53_dom"/>
</dbReference>
<feature type="active site" description="Charge relay system" evidence="6">
    <location>
        <position position="363"/>
    </location>
</feature>
<protein>
    <submittedName>
        <fullName evidence="9">S8 family serine peptidase</fullName>
    </submittedName>
</protein>
<keyword evidence="4 6" id="KW-0378">Hydrolase</keyword>
<keyword evidence="3" id="KW-0479">Metal-binding</keyword>
<dbReference type="Gene3D" id="2.60.120.380">
    <property type="match status" value="1"/>
</dbReference>
<keyword evidence="10" id="KW-1185">Reference proteome</keyword>
<dbReference type="PANTHER" id="PTHR43806">
    <property type="entry name" value="PEPTIDASE S8"/>
    <property type="match status" value="1"/>
</dbReference>
<feature type="domain" description="Peptidase S8/S53" evidence="7">
    <location>
        <begin position="170"/>
        <end position="411"/>
    </location>
</feature>
<accession>A0ABT3A653</accession>
<dbReference type="SUPFAM" id="SSF52743">
    <property type="entry name" value="Subtilisin-like"/>
    <property type="match status" value="1"/>
</dbReference>
<evidence type="ECO:0000256" key="3">
    <source>
        <dbReference type="ARBA" id="ARBA00022723"/>
    </source>
</evidence>
<reference evidence="9 10" key="1">
    <citation type="submission" date="2022-10" db="EMBL/GenBank/DDBJ databases">
        <title>Aestuariibacter sp. AA17 isolated from Montipora capitata coral fragment.</title>
        <authorList>
            <person name="Emsley S.A."/>
            <person name="Pfannmuller K.M."/>
            <person name="Loughran R.M."/>
            <person name="Shlafstein M."/>
            <person name="Papke E."/>
            <person name="Saw J.H."/>
            <person name="Ushijima B."/>
            <person name="Videau P."/>
        </authorList>
    </citation>
    <scope>NUCLEOTIDE SEQUENCE [LARGE SCALE GENOMIC DNA]</scope>
    <source>
        <strain evidence="9 10">AA17</strain>
    </source>
</reference>